<feature type="region of interest" description="Disordered" evidence="2">
    <location>
        <begin position="1"/>
        <end position="226"/>
    </location>
</feature>
<organism evidence="4 5">
    <name type="scientific">Exophiala xenobiotica</name>
    <dbReference type="NCBI Taxonomy" id="348802"/>
    <lineage>
        <taxon>Eukaryota</taxon>
        <taxon>Fungi</taxon>
        <taxon>Dikarya</taxon>
        <taxon>Ascomycota</taxon>
        <taxon>Pezizomycotina</taxon>
        <taxon>Eurotiomycetes</taxon>
        <taxon>Chaetothyriomycetidae</taxon>
        <taxon>Chaetothyriales</taxon>
        <taxon>Herpotrichiellaceae</taxon>
        <taxon>Exophiala</taxon>
    </lineage>
</organism>
<dbReference type="RefSeq" id="XP_013320247.1">
    <property type="nucleotide sequence ID" value="XM_013464793.1"/>
</dbReference>
<proteinExistence type="inferred from homology"/>
<feature type="compositionally biased region" description="Polar residues" evidence="2">
    <location>
        <begin position="396"/>
        <end position="413"/>
    </location>
</feature>
<dbReference type="GO" id="GO:0005634">
    <property type="term" value="C:nucleus"/>
    <property type="evidence" value="ECO:0007669"/>
    <property type="project" value="TreeGrafter"/>
</dbReference>
<gene>
    <name evidence="4" type="ORF">PV05_04098</name>
</gene>
<dbReference type="InterPro" id="IPR013272">
    <property type="entry name" value="Vps72/YL1_C"/>
</dbReference>
<reference evidence="4 5" key="1">
    <citation type="submission" date="2015-01" db="EMBL/GenBank/DDBJ databases">
        <title>The Genome Sequence of Exophiala xenobiotica CBS118157.</title>
        <authorList>
            <consortium name="The Broad Institute Genomics Platform"/>
            <person name="Cuomo C."/>
            <person name="de Hoog S."/>
            <person name="Gorbushina A."/>
            <person name="Stielow B."/>
            <person name="Teixiera M."/>
            <person name="Abouelleil A."/>
            <person name="Chapman S.B."/>
            <person name="Priest M."/>
            <person name="Young S.K."/>
            <person name="Wortman J."/>
            <person name="Nusbaum C."/>
            <person name="Birren B."/>
        </authorList>
    </citation>
    <scope>NUCLEOTIDE SEQUENCE [LARGE SCALE GENOMIC DNA]</scope>
    <source>
        <strain evidence="4 5">CBS 118157</strain>
    </source>
</reference>
<accession>A0A0D2EVE8</accession>
<feature type="compositionally biased region" description="Polar residues" evidence="2">
    <location>
        <begin position="328"/>
        <end position="351"/>
    </location>
</feature>
<dbReference type="PANTHER" id="PTHR13275:SF4">
    <property type="entry name" value="VACUOLAR PROTEIN SORTING-ASSOCIATED PROTEIN 72 HOMOLOG"/>
    <property type="match status" value="1"/>
</dbReference>
<comment type="similarity">
    <text evidence="1">Belongs to the VPS72/YL1 family.</text>
</comment>
<evidence type="ECO:0000313" key="5">
    <source>
        <dbReference type="Proteomes" id="UP000054342"/>
    </source>
</evidence>
<name>A0A0D2EVE8_9EURO</name>
<feature type="compositionally biased region" description="Polar residues" evidence="2">
    <location>
        <begin position="543"/>
        <end position="564"/>
    </location>
</feature>
<evidence type="ECO:0000256" key="1">
    <source>
        <dbReference type="ARBA" id="ARBA00006832"/>
    </source>
</evidence>
<feature type="compositionally biased region" description="Acidic residues" evidence="2">
    <location>
        <begin position="51"/>
        <end position="62"/>
    </location>
</feature>
<evidence type="ECO:0000313" key="4">
    <source>
        <dbReference type="EMBL" id="KIW59663.1"/>
    </source>
</evidence>
<evidence type="ECO:0000256" key="2">
    <source>
        <dbReference type="SAM" id="MobiDB-lite"/>
    </source>
</evidence>
<dbReference type="OrthoDB" id="3942062at2759"/>
<dbReference type="AlphaFoldDB" id="A0A0D2EVE8"/>
<feature type="compositionally biased region" description="Basic and acidic residues" evidence="2">
    <location>
        <begin position="162"/>
        <end position="171"/>
    </location>
</feature>
<feature type="compositionally biased region" description="Acidic residues" evidence="2">
    <location>
        <begin position="17"/>
        <end position="27"/>
    </location>
</feature>
<dbReference type="HOGENOM" id="CLU_008699_2_0_1"/>
<feature type="compositionally biased region" description="Basic and acidic residues" evidence="2">
    <location>
        <begin position="183"/>
        <end position="193"/>
    </location>
</feature>
<dbReference type="InterPro" id="IPR046757">
    <property type="entry name" value="YL1_N"/>
</dbReference>
<feature type="domain" description="Vps72/YL1 C-terminal" evidence="3">
    <location>
        <begin position="635"/>
        <end position="664"/>
    </location>
</feature>
<feature type="compositionally biased region" description="Acidic residues" evidence="2">
    <location>
        <begin position="69"/>
        <end position="97"/>
    </location>
</feature>
<dbReference type="EMBL" id="KN847318">
    <property type="protein sequence ID" value="KIW59663.1"/>
    <property type="molecule type" value="Genomic_DNA"/>
</dbReference>
<evidence type="ECO:0000259" key="3">
    <source>
        <dbReference type="SMART" id="SM00993"/>
    </source>
</evidence>
<dbReference type="PANTHER" id="PTHR13275">
    <property type="entry name" value="YL-1 PROTEIN TRANSCRIPTION FACTOR-LIKE 1"/>
    <property type="match status" value="1"/>
</dbReference>
<feature type="compositionally biased region" description="Polar residues" evidence="2">
    <location>
        <begin position="502"/>
        <end position="511"/>
    </location>
</feature>
<dbReference type="GeneID" id="25326006"/>
<feature type="compositionally biased region" description="Polar residues" evidence="2">
    <location>
        <begin position="420"/>
        <end position="432"/>
    </location>
</feature>
<feature type="region of interest" description="Disordered" evidence="2">
    <location>
        <begin position="374"/>
        <end position="567"/>
    </location>
</feature>
<dbReference type="Pfam" id="PF08265">
    <property type="entry name" value="YL1_C"/>
    <property type="match status" value="1"/>
</dbReference>
<sequence>MAEDDDAENTPQLSDTDTSEDETEQEQIETLVAGRERRKTAGNRYDRDMILEEAGDEDEPDEVTLLFADNEEEEDEEFKSGEDDADADMSSSDDEDQGPNAAAEDLEGEQELQKQAKVERTKKRKADLALTSVAGLRKKLKTDPTRPAAVAGPPKPSKKKERVTWVHDPDSGRSSLRKQTIAHRAETIARLKQSEAQSKKLKALKEKRDRERAKDAPKELTQADRLAEAAKIERQNAKSLNRWEALEKKRQEEQAAKLAALKDRKLQGPVVSWWSAKATWLGPKLSKIGTKDAGDILEAGPELKKRGRKSKAFLEQQAAAKGAESLPLTVSSTAETGTTLQGTMPQIQSNVALEAPPATDIKGDMEATKEMAWTEPLPAPLGGTKITTIARPEATDASQTAPQSPSMQDQTILQDGAINTGPTTDSVPSNSAGEPPATEEDSFLKGIHEYASMQAESNHVSPDPKEPGGHGNINKEPDAQANPEPTRPELQTVPAEQDKSPEQQPTTSQSIDGPKTVIESEHGPEAQTSAVSWVNPGMKSAGADQTTDASTTPVPIDQTPQASESAPKIEIIKLEVPPEASPFVKAARPEPTVEYSTRNLVFLEKFDELSDEARQEYALFYNNRKTAKPVKHSQELCPITTLPVRYRDPSTGIGYSNVVAYKKLQELKEHKFIWSSMLGCYVGRDGGQVARGVPEGFVDKS</sequence>
<dbReference type="Proteomes" id="UP000054342">
    <property type="component" value="Unassembled WGS sequence"/>
</dbReference>
<feature type="compositionally biased region" description="Basic and acidic residues" evidence="2">
    <location>
        <begin position="462"/>
        <end position="478"/>
    </location>
</feature>
<feature type="compositionally biased region" description="Basic and acidic residues" evidence="2">
    <location>
        <begin position="203"/>
        <end position="226"/>
    </location>
</feature>
<keyword evidence="5" id="KW-1185">Reference proteome</keyword>
<feature type="region of interest" description="Disordered" evidence="2">
    <location>
        <begin position="300"/>
        <end position="357"/>
    </location>
</feature>
<dbReference type="STRING" id="348802.A0A0D2EVE8"/>
<dbReference type="Pfam" id="PF05764">
    <property type="entry name" value="YL1"/>
    <property type="match status" value="1"/>
</dbReference>
<protein>
    <recommendedName>
        <fullName evidence="3">Vps72/YL1 C-terminal domain-containing protein</fullName>
    </recommendedName>
</protein>
<dbReference type="SMART" id="SM00993">
    <property type="entry name" value="YL1_C"/>
    <property type="match status" value="1"/>
</dbReference>